<dbReference type="PANTHER" id="PTHR48434:SF1">
    <property type="entry name" value="(RAPE) HYPOTHETICAL PROTEIN"/>
    <property type="match status" value="1"/>
</dbReference>
<proteinExistence type="predicted"/>
<sequence>MIRVWNMGFWQSKDESPATDKPIVKKELVSSLEIVNHFTPLGTIPKPNYSSVLVSSYDLYALISVNQPIKTDFPKASCTSQYVKKQSFQNLFFIESNRASITDLFRLATNYFRPRFHWIPEHSEKTVQYYSDILRHENSITIRAIENKINTSKVIYHSVFLNHIISEEMWGPNLASTRMLPKSHVPYSYHDYITAWFKFMLHQNENMTHSWFVNFDKDFSSNLPLWFIRWWTQFGSAPDLPQRRSKLIPMMQNSLLYFIALKDIKFLGS</sequence>
<accession>A0AAW2DYM8</accession>
<comment type="caution">
    <text evidence="1">The sequence shown here is derived from an EMBL/GenBank/DDBJ whole genome shotgun (WGS) entry which is preliminary data.</text>
</comment>
<keyword evidence="2" id="KW-1185">Reference proteome</keyword>
<evidence type="ECO:0000313" key="1">
    <source>
        <dbReference type="EMBL" id="KAL0015274.1"/>
    </source>
</evidence>
<name>A0AAW2DYM8_9ROSI</name>
<organism evidence="1 2">
    <name type="scientific">Lithocarpus litseifolius</name>
    <dbReference type="NCBI Taxonomy" id="425828"/>
    <lineage>
        <taxon>Eukaryota</taxon>
        <taxon>Viridiplantae</taxon>
        <taxon>Streptophyta</taxon>
        <taxon>Embryophyta</taxon>
        <taxon>Tracheophyta</taxon>
        <taxon>Spermatophyta</taxon>
        <taxon>Magnoliopsida</taxon>
        <taxon>eudicotyledons</taxon>
        <taxon>Gunneridae</taxon>
        <taxon>Pentapetalae</taxon>
        <taxon>rosids</taxon>
        <taxon>fabids</taxon>
        <taxon>Fagales</taxon>
        <taxon>Fagaceae</taxon>
        <taxon>Lithocarpus</taxon>
    </lineage>
</organism>
<reference evidence="1 2" key="1">
    <citation type="submission" date="2024-01" db="EMBL/GenBank/DDBJ databases">
        <title>A telomere-to-telomere, gap-free genome of sweet tea (Lithocarpus litseifolius).</title>
        <authorList>
            <person name="Zhou J."/>
        </authorList>
    </citation>
    <scope>NUCLEOTIDE SEQUENCE [LARGE SCALE GENOMIC DNA]</scope>
    <source>
        <strain evidence="1">Zhou-2022a</strain>
        <tissue evidence="1">Leaf</tissue>
    </source>
</reference>
<dbReference type="EMBL" id="JAZDWU010000001">
    <property type="protein sequence ID" value="KAL0015274.1"/>
    <property type="molecule type" value="Genomic_DNA"/>
</dbReference>
<gene>
    <name evidence="1" type="ORF">SO802_002343</name>
</gene>
<evidence type="ECO:0008006" key="3">
    <source>
        <dbReference type="Google" id="ProtNLM"/>
    </source>
</evidence>
<dbReference type="AlphaFoldDB" id="A0AAW2DYM8"/>
<protein>
    <recommendedName>
        <fullName evidence="3">Maturase K</fullName>
    </recommendedName>
</protein>
<evidence type="ECO:0000313" key="2">
    <source>
        <dbReference type="Proteomes" id="UP001459277"/>
    </source>
</evidence>
<dbReference type="Proteomes" id="UP001459277">
    <property type="component" value="Unassembled WGS sequence"/>
</dbReference>
<dbReference type="PANTHER" id="PTHR48434">
    <property type="entry name" value="(RAPE) HYPOTHETICAL PROTEIN"/>
    <property type="match status" value="1"/>
</dbReference>